<keyword evidence="4" id="KW-0255">Endonuclease</keyword>
<evidence type="ECO:0000259" key="3">
    <source>
        <dbReference type="Pfam" id="PF03372"/>
    </source>
</evidence>
<reference evidence="4 5" key="1">
    <citation type="submission" date="2019-04" db="EMBL/GenBank/DDBJ databases">
        <authorList>
            <person name="Yang Y."/>
            <person name="Wei D."/>
        </authorList>
    </citation>
    <scope>NUCLEOTIDE SEQUENCE [LARGE SCALE GENOMIC DNA]</scope>
    <source>
        <strain evidence="4 5">L-1-4w-11</strain>
    </source>
</reference>
<gene>
    <name evidence="4" type="ORF">FBR43_08565</name>
</gene>
<feature type="domain" description="Endonuclease/exonuclease/phosphatase" evidence="3">
    <location>
        <begin position="106"/>
        <end position="309"/>
    </location>
</feature>
<feature type="transmembrane region" description="Helical" evidence="2">
    <location>
        <begin position="62"/>
        <end position="79"/>
    </location>
</feature>
<evidence type="ECO:0000313" key="4">
    <source>
        <dbReference type="EMBL" id="TKD50813.1"/>
    </source>
</evidence>
<dbReference type="EMBL" id="SWKR01000002">
    <property type="protein sequence ID" value="TKD50813.1"/>
    <property type="molecule type" value="Genomic_DNA"/>
</dbReference>
<keyword evidence="4" id="KW-0540">Nuclease</keyword>
<keyword evidence="5" id="KW-1185">Reference proteome</keyword>
<comment type="caution">
    <text evidence="4">The sequence shown here is derived from an EMBL/GenBank/DDBJ whole genome shotgun (WGS) entry which is preliminary data.</text>
</comment>
<feature type="region of interest" description="Disordered" evidence="1">
    <location>
        <begin position="321"/>
        <end position="356"/>
    </location>
</feature>
<evidence type="ECO:0000256" key="2">
    <source>
        <dbReference type="SAM" id="Phobius"/>
    </source>
</evidence>
<feature type="compositionally biased region" description="Basic and acidic residues" evidence="1">
    <location>
        <begin position="331"/>
        <end position="340"/>
    </location>
</feature>
<dbReference type="InterPro" id="IPR036691">
    <property type="entry name" value="Endo/exonu/phosph_ase_sf"/>
</dbReference>
<keyword evidence="2" id="KW-0812">Transmembrane</keyword>
<feature type="transmembrane region" description="Helical" evidence="2">
    <location>
        <begin position="39"/>
        <end position="55"/>
    </location>
</feature>
<name>A0A4U1L3N8_9SPHN</name>
<dbReference type="Gene3D" id="3.60.10.10">
    <property type="entry name" value="Endonuclease/exonuclease/phosphatase"/>
    <property type="match status" value="1"/>
</dbReference>
<evidence type="ECO:0000313" key="5">
    <source>
        <dbReference type="Proteomes" id="UP000309138"/>
    </source>
</evidence>
<evidence type="ECO:0000256" key="1">
    <source>
        <dbReference type="SAM" id="MobiDB-lite"/>
    </source>
</evidence>
<dbReference type="InterPro" id="IPR005135">
    <property type="entry name" value="Endo/exonuclease/phosphatase"/>
</dbReference>
<accession>A0A4U1L3N8</accession>
<proteinExistence type="predicted"/>
<organism evidence="4 5">
    <name type="scientific">Sphingomonas baiyangensis</name>
    <dbReference type="NCBI Taxonomy" id="2572576"/>
    <lineage>
        <taxon>Bacteria</taxon>
        <taxon>Pseudomonadati</taxon>
        <taxon>Pseudomonadota</taxon>
        <taxon>Alphaproteobacteria</taxon>
        <taxon>Sphingomonadales</taxon>
        <taxon>Sphingomonadaceae</taxon>
        <taxon>Sphingomonas</taxon>
    </lineage>
</organism>
<keyword evidence="2" id="KW-1133">Transmembrane helix</keyword>
<dbReference type="Pfam" id="PF03372">
    <property type="entry name" value="Exo_endo_phos"/>
    <property type="match status" value="1"/>
</dbReference>
<dbReference type="GO" id="GO:0004519">
    <property type="term" value="F:endonuclease activity"/>
    <property type="evidence" value="ECO:0007669"/>
    <property type="project" value="UniProtKB-KW"/>
</dbReference>
<dbReference type="Proteomes" id="UP000309138">
    <property type="component" value="Unassembled WGS sequence"/>
</dbReference>
<sequence length="356" mass="39811">MRIALIVLRVVAAALVLATLSSTIESNQWWVRIWDFPRVQLLVALVIVGLLAAWRDRAFGRWLAAGCLLAAGWQMWRIYPYTPVARAEVAIGAHADIPADRCFSLLSFNVYQDNRDFKRTAALIDRVDPDILLLMETDLPWTQAMAPQLARYPHRLLAPTDNTYGMILATRLPMTGGRTEIIAEPDTPSMHGTLTAGLPFRLIALHPRPPHPGQDTEERDAEIAIAARRAARERLPVLAIGDFNDVAWSHTSQLFKRIGGYLDPRIGRGPFATFPADYPFLRWPLDHIFITPEFAVRSMAVLENVGSDHLPVHAELCITPGNTGNAAPEAVTREDRRDTQEVLDDYAVDTREEAQD</sequence>
<protein>
    <submittedName>
        <fullName evidence="4">Endonuclease</fullName>
    </submittedName>
</protein>
<keyword evidence="4" id="KW-0378">Hydrolase</keyword>
<dbReference type="SUPFAM" id="SSF56219">
    <property type="entry name" value="DNase I-like"/>
    <property type="match status" value="1"/>
</dbReference>
<dbReference type="AlphaFoldDB" id="A0A4U1L3N8"/>
<keyword evidence="2" id="KW-0472">Membrane</keyword>